<sequence length="150" mass="17391">MADPHINRKRDHALRLDPDGSALEKFSFCGVSVAISLANMHDCKAKPENKRLKGANRNQNPEILIVEGKPRSPFGLFMWMMGQILWVMKSLIWTVDSKRTGTAMGVLRAFFSISFERFDSSEWNKMMSIYVFLDKFSMETKKEAWKYEVF</sequence>
<organism evidence="1 2">
    <name type="scientific">Protea cynaroides</name>
    <dbReference type="NCBI Taxonomy" id="273540"/>
    <lineage>
        <taxon>Eukaryota</taxon>
        <taxon>Viridiplantae</taxon>
        <taxon>Streptophyta</taxon>
        <taxon>Embryophyta</taxon>
        <taxon>Tracheophyta</taxon>
        <taxon>Spermatophyta</taxon>
        <taxon>Magnoliopsida</taxon>
        <taxon>Proteales</taxon>
        <taxon>Proteaceae</taxon>
        <taxon>Protea</taxon>
    </lineage>
</organism>
<proteinExistence type="predicted"/>
<evidence type="ECO:0000313" key="1">
    <source>
        <dbReference type="EMBL" id="KAJ4979692.1"/>
    </source>
</evidence>
<dbReference type="EMBL" id="JAMYWD010000002">
    <property type="protein sequence ID" value="KAJ4979692.1"/>
    <property type="molecule type" value="Genomic_DNA"/>
</dbReference>
<name>A0A9Q0R1M5_9MAGN</name>
<comment type="caution">
    <text evidence="1">The sequence shown here is derived from an EMBL/GenBank/DDBJ whole genome shotgun (WGS) entry which is preliminary data.</text>
</comment>
<accession>A0A9Q0R1M5</accession>
<evidence type="ECO:0000313" key="2">
    <source>
        <dbReference type="Proteomes" id="UP001141806"/>
    </source>
</evidence>
<keyword evidence="2" id="KW-1185">Reference proteome</keyword>
<dbReference type="AlphaFoldDB" id="A0A9Q0R1M5"/>
<dbReference type="OrthoDB" id="1919336at2759"/>
<protein>
    <submittedName>
        <fullName evidence="1">Uncharacterized protein</fullName>
    </submittedName>
</protein>
<dbReference type="Proteomes" id="UP001141806">
    <property type="component" value="Unassembled WGS sequence"/>
</dbReference>
<reference evidence="1" key="1">
    <citation type="journal article" date="2023" name="Plant J.">
        <title>The genome of the king protea, Protea cynaroides.</title>
        <authorList>
            <person name="Chang J."/>
            <person name="Duong T.A."/>
            <person name="Schoeman C."/>
            <person name="Ma X."/>
            <person name="Roodt D."/>
            <person name="Barker N."/>
            <person name="Li Z."/>
            <person name="Van de Peer Y."/>
            <person name="Mizrachi E."/>
        </authorList>
    </citation>
    <scope>NUCLEOTIDE SEQUENCE</scope>
    <source>
        <tissue evidence="1">Young leaves</tissue>
    </source>
</reference>
<gene>
    <name evidence="1" type="ORF">NE237_010472</name>
</gene>